<accession>W2Q3A4</accession>
<protein>
    <submittedName>
        <fullName evidence="1">Uncharacterized protein</fullName>
    </submittedName>
</protein>
<proteinExistence type="predicted"/>
<dbReference type="AlphaFoldDB" id="W2Q3A4"/>
<evidence type="ECO:0000313" key="1">
    <source>
        <dbReference type="EMBL" id="ETN06755.1"/>
    </source>
</evidence>
<organism evidence="1 2">
    <name type="scientific">Phytophthora nicotianae (strain INRA-310)</name>
    <name type="common">Phytophthora parasitica</name>
    <dbReference type="NCBI Taxonomy" id="761204"/>
    <lineage>
        <taxon>Eukaryota</taxon>
        <taxon>Sar</taxon>
        <taxon>Stramenopiles</taxon>
        <taxon>Oomycota</taxon>
        <taxon>Peronosporomycetes</taxon>
        <taxon>Peronosporales</taxon>
        <taxon>Peronosporaceae</taxon>
        <taxon>Phytophthora</taxon>
    </lineage>
</organism>
<dbReference type="VEuPathDB" id="FungiDB:PPTG_23259"/>
<evidence type="ECO:0000313" key="2">
    <source>
        <dbReference type="Proteomes" id="UP000018817"/>
    </source>
</evidence>
<dbReference type="EMBL" id="KI669594">
    <property type="protein sequence ID" value="ETN06755.1"/>
    <property type="molecule type" value="Genomic_DNA"/>
</dbReference>
<reference evidence="2" key="1">
    <citation type="submission" date="2011-12" db="EMBL/GenBank/DDBJ databases">
        <authorList>
            <consortium name="The Broad Institute Genome Sequencing Platform"/>
            <person name="Russ C."/>
            <person name="Tyler B."/>
            <person name="Panabieres F."/>
            <person name="Shan W."/>
            <person name="Tripathy S."/>
            <person name="Grunwald N."/>
            <person name="Machado M."/>
            <person name="Young S.K."/>
            <person name="Zeng Q."/>
            <person name="Gargeya S."/>
            <person name="Fitzgerald M."/>
            <person name="Haas B."/>
            <person name="Abouelleil A."/>
            <person name="Alvarado L."/>
            <person name="Arachchi H.M."/>
            <person name="Berlin A."/>
            <person name="Chapman S.B."/>
            <person name="Gearin G."/>
            <person name="Goldberg J."/>
            <person name="Griggs A."/>
            <person name="Gujja S."/>
            <person name="Hansen M."/>
            <person name="Heiman D."/>
            <person name="Howarth C."/>
            <person name="Larimer J."/>
            <person name="Lui A."/>
            <person name="MacDonald P.J.P."/>
            <person name="McCowen C."/>
            <person name="Montmayeur A."/>
            <person name="Murphy C."/>
            <person name="Neiman D."/>
            <person name="Pearson M."/>
            <person name="Priest M."/>
            <person name="Roberts A."/>
            <person name="Saif S."/>
            <person name="Shea T."/>
            <person name="Sisk P."/>
            <person name="Stolte C."/>
            <person name="Sykes S."/>
            <person name="Wortman J."/>
            <person name="Nusbaum C."/>
            <person name="Birren B."/>
        </authorList>
    </citation>
    <scope>NUCLEOTIDE SEQUENCE [LARGE SCALE GENOMIC DNA]</scope>
    <source>
        <strain evidence="2">INRA-310</strain>
    </source>
</reference>
<gene>
    <name evidence="1" type="ORF">PPTG_23259</name>
</gene>
<dbReference type="GeneID" id="20191858"/>
<dbReference type="RefSeq" id="XP_008907723.1">
    <property type="nucleotide sequence ID" value="XM_008909475.1"/>
</dbReference>
<name>W2Q3A4_PHYN3</name>
<reference evidence="1 2" key="2">
    <citation type="submission" date="2013-11" db="EMBL/GenBank/DDBJ databases">
        <title>The Genome Sequence of Phytophthora parasitica INRA-310.</title>
        <authorList>
            <consortium name="The Broad Institute Genomics Platform"/>
            <person name="Russ C."/>
            <person name="Tyler B."/>
            <person name="Panabieres F."/>
            <person name="Shan W."/>
            <person name="Tripathy S."/>
            <person name="Grunwald N."/>
            <person name="Machado M."/>
            <person name="Johnson C.S."/>
            <person name="Arredondo F."/>
            <person name="Hong C."/>
            <person name="Coffey M."/>
            <person name="Young S.K."/>
            <person name="Zeng Q."/>
            <person name="Gargeya S."/>
            <person name="Fitzgerald M."/>
            <person name="Abouelleil A."/>
            <person name="Alvarado L."/>
            <person name="Chapman S.B."/>
            <person name="Gainer-Dewar J."/>
            <person name="Goldberg J."/>
            <person name="Griggs A."/>
            <person name="Gujja S."/>
            <person name="Hansen M."/>
            <person name="Howarth C."/>
            <person name="Imamovic A."/>
            <person name="Ireland A."/>
            <person name="Larimer J."/>
            <person name="McCowan C."/>
            <person name="Murphy C."/>
            <person name="Pearson M."/>
            <person name="Poon T.W."/>
            <person name="Priest M."/>
            <person name="Roberts A."/>
            <person name="Saif S."/>
            <person name="Shea T."/>
            <person name="Sykes S."/>
            <person name="Wortman J."/>
            <person name="Nusbaum C."/>
            <person name="Birren B."/>
        </authorList>
    </citation>
    <scope>NUCLEOTIDE SEQUENCE [LARGE SCALE GENOMIC DNA]</scope>
    <source>
        <strain evidence="1 2">INRA-310</strain>
    </source>
</reference>
<sequence>MSSNMSFSYARSRYLSSDSVSQRPQRQLRPLTLNPSINRTLVLWIPMSGVIGDDGGIGSTRIRIRLSPIRPTLNLAFPNLRQRYTATSGEQPLQQFRRKRRF</sequence>
<dbReference type="Proteomes" id="UP000018817">
    <property type="component" value="Unassembled WGS sequence"/>
</dbReference>